<protein>
    <submittedName>
        <fullName evidence="1">Uncharacterized protein</fullName>
    </submittedName>
</protein>
<proteinExistence type="predicted"/>
<dbReference type="EMBL" id="ABVR01000031">
    <property type="protein sequence ID" value="EEG91430.1"/>
    <property type="molecule type" value="Genomic_DNA"/>
</dbReference>
<evidence type="ECO:0000313" key="1">
    <source>
        <dbReference type="EMBL" id="EEG91430.1"/>
    </source>
</evidence>
<comment type="caution">
    <text evidence="1">The sequence shown here is derived from an EMBL/GenBank/DDBJ whole genome shotgun (WGS) entry which is preliminary data.</text>
</comment>
<accession>C0B5D3</accession>
<name>C0B5D3_9FIRM</name>
<sequence>MGNYRRRIYFIFRICIQINILIFIKRNRCAGLADDMNTTIPGALDFKSISDLIFGRIFIVLFL</sequence>
<reference evidence="1 2" key="1">
    <citation type="submission" date="2009-02" db="EMBL/GenBank/DDBJ databases">
        <authorList>
            <person name="Fulton L."/>
            <person name="Clifton S."/>
            <person name="Fulton B."/>
            <person name="Xu J."/>
            <person name="Minx P."/>
            <person name="Pepin K.H."/>
            <person name="Johnson M."/>
            <person name="Bhonagiri V."/>
            <person name="Nash W.E."/>
            <person name="Mardis E.R."/>
            <person name="Wilson R.K."/>
        </authorList>
    </citation>
    <scope>NUCLEOTIDE SEQUENCE [LARGE SCALE GENOMIC DNA]</scope>
    <source>
        <strain evidence="1 2">ATCC 27758</strain>
    </source>
</reference>
<reference evidence="1 2" key="2">
    <citation type="submission" date="2009-03" db="EMBL/GenBank/DDBJ databases">
        <title>Draft genome sequence of Coprococcus comes (ATCC 27758).</title>
        <authorList>
            <person name="Sudarsanam P."/>
            <person name="Ley R."/>
            <person name="Guruge J."/>
            <person name="Turnbaugh P.J."/>
            <person name="Mahowald M."/>
            <person name="Liep D."/>
            <person name="Gordon J."/>
        </authorList>
    </citation>
    <scope>NUCLEOTIDE SEQUENCE [LARGE SCALE GENOMIC DNA]</scope>
    <source>
        <strain evidence="1 2">ATCC 27758</strain>
    </source>
</reference>
<evidence type="ECO:0000313" key="2">
    <source>
        <dbReference type="Proteomes" id="UP000003793"/>
    </source>
</evidence>
<dbReference type="AlphaFoldDB" id="C0B5D3"/>
<organism evidence="1 2">
    <name type="scientific">Coprococcus comes ATCC 27758</name>
    <dbReference type="NCBI Taxonomy" id="470146"/>
    <lineage>
        <taxon>Bacteria</taxon>
        <taxon>Bacillati</taxon>
        <taxon>Bacillota</taxon>
        <taxon>Clostridia</taxon>
        <taxon>Lachnospirales</taxon>
        <taxon>Lachnospiraceae</taxon>
        <taxon>Coprococcus</taxon>
    </lineage>
</organism>
<gene>
    <name evidence="1" type="ORF">COPCOM_00354</name>
</gene>
<dbReference type="Proteomes" id="UP000003793">
    <property type="component" value="Unassembled WGS sequence"/>
</dbReference>
<dbReference type="HOGENOM" id="CLU_2878161_0_0_9"/>